<comment type="caution">
    <text evidence="3">The sequence shown here is derived from an EMBL/GenBank/DDBJ whole genome shotgun (WGS) entry which is preliminary data.</text>
</comment>
<organism evidence="3 4">
    <name type="scientific">Candidatus Aphodousia faecigallinarum</name>
    <dbReference type="NCBI Taxonomy" id="2840677"/>
    <lineage>
        <taxon>Bacteria</taxon>
        <taxon>Pseudomonadati</taxon>
        <taxon>Pseudomonadota</taxon>
        <taxon>Betaproteobacteria</taxon>
        <taxon>Burkholderiales</taxon>
        <taxon>Sutterellaceae</taxon>
        <taxon>Sutterellaceae incertae sedis</taxon>
        <taxon>Candidatus Aphodousia</taxon>
    </lineage>
</organism>
<evidence type="ECO:0000313" key="4">
    <source>
        <dbReference type="Proteomes" id="UP000824083"/>
    </source>
</evidence>
<evidence type="ECO:0000313" key="3">
    <source>
        <dbReference type="EMBL" id="HIU37246.1"/>
    </source>
</evidence>
<protein>
    <submittedName>
        <fullName evidence="3">Transposase</fullName>
    </submittedName>
</protein>
<gene>
    <name evidence="3" type="ORF">IAC56_03110</name>
</gene>
<reference evidence="3" key="1">
    <citation type="submission" date="2020-10" db="EMBL/GenBank/DDBJ databases">
        <authorList>
            <person name="Gilroy R."/>
        </authorList>
    </citation>
    <scope>NUCLEOTIDE SEQUENCE</scope>
    <source>
        <strain evidence="3">7463</strain>
    </source>
</reference>
<feature type="coiled-coil region" evidence="1">
    <location>
        <begin position="57"/>
        <end position="84"/>
    </location>
</feature>
<dbReference type="Pfam" id="PF01610">
    <property type="entry name" value="DDE_Tnp_ISL3"/>
    <property type="match status" value="1"/>
</dbReference>
<sequence>MRKYLPNVSIVYDLFHVMKNFTHDVLRAVKAKSLQLCKDQISKRPKELKAKEKAVLSNQAQLECEDLQKQLDTLNSKIKHLNGAEWLMVRQQISLRDNAKKRLQMLLGDNQLLADLYPIADMIRKIWNS</sequence>
<evidence type="ECO:0000256" key="1">
    <source>
        <dbReference type="SAM" id="Coils"/>
    </source>
</evidence>
<accession>A0A9D1IIA5</accession>
<keyword evidence="1" id="KW-0175">Coiled coil</keyword>
<reference evidence="3" key="2">
    <citation type="journal article" date="2021" name="PeerJ">
        <title>Extensive microbial diversity within the chicken gut microbiome revealed by metagenomics and culture.</title>
        <authorList>
            <person name="Gilroy R."/>
            <person name="Ravi A."/>
            <person name="Getino M."/>
            <person name="Pursley I."/>
            <person name="Horton D.L."/>
            <person name="Alikhan N.F."/>
            <person name="Baker D."/>
            <person name="Gharbi K."/>
            <person name="Hall N."/>
            <person name="Watson M."/>
            <person name="Adriaenssens E.M."/>
            <person name="Foster-Nyarko E."/>
            <person name="Jarju S."/>
            <person name="Secka A."/>
            <person name="Antonio M."/>
            <person name="Oren A."/>
            <person name="Chaudhuri R.R."/>
            <person name="La Ragione R."/>
            <person name="Hildebrand F."/>
            <person name="Pallen M.J."/>
        </authorList>
    </citation>
    <scope>NUCLEOTIDE SEQUENCE</scope>
    <source>
        <strain evidence="3">7463</strain>
    </source>
</reference>
<evidence type="ECO:0000259" key="2">
    <source>
        <dbReference type="Pfam" id="PF01610"/>
    </source>
</evidence>
<proteinExistence type="predicted"/>
<dbReference type="Proteomes" id="UP000824083">
    <property type="component" value="Unassembled WGS sequence"/>
</dbReference>
<dbReference type="InterPro" id="IPR002560">
    <property type="entry name" value="Transposase_DDE"/>
</dbReference>
<dbReference type="EMBL" id="DVMY01000054">
    <property type="protein sequence ID" value="HIU37246.1"/>
    <property type="molecule type" value="Genomic_DNA"/>
</dbReference>
<feature type="domain" description="Transposase IS204/IS1001/IS1096/IS1165 DDE" evidence="2">
    <location>
        <begin position="2"/>
        <end position="128"/>
    </location>
</feature>
<dbReference type="AlphaFoldDB" id="A0A9D1IIA5"/>
<name>A0A9D1IIA5_9BURK</name>